<keyword evidence="1" id="KW-1133">Transmembrane helix</keyword>
<dbReference type="PANTHER" id="PTHR41775:SF1">
    <property type="entry name" value="PEPTIDASE M6-LIKE DOMAIN-CONTAINING PROTEIN"/>
    <property type="match status" value="1"/>
</dbReference>
<keyword evidence="3" id="KW-0378">Hydrolase</keyword>
<dbReference type="NCBIfam" id="TIGR03296">
    <property type="entry name" value="M6dom_TIGR03296"/>
    <property type="match status" value="1"/>
</dbReference>
<comment type="caution">
    <text evidence="3">The sequence shown here is derived from an EMBL/GenBank/DDBJ whole genome shotgun (WGS) entry which is preliminary data.</text>
</comment>
<keyword evidence="3" id="KW-0482">Metalloprotease</keyword>
<sequence>GTANQQLAKDAILAADASVNFATYDTNNDGYVDTNELAVVIIAAGYEASYSATPATPNVWGHQWSISNVAPPVVDGKTVGAYHSGAGGYGMFGEVHKTNGVANAHQATMGIMVHELGHLIFKWVDLYDTDYSSEGIGAFGLMAAGSWGKASTDTWSGATPVLPCAYSKYIRGWVDGAVGDGTVSITAAGHTNATSANTVYRATTANANEYFIVENRQAAGYDLGLENWLGAGFGGGLAIFHVDTSMSNNDNDSHRLVHIETADKYQMSAGNYGLNTNLWYAGNATTFNAASTPNTNLYNGTLSWVSISAISATATTMTAVFSKVYTVPTLDAWSIAGIITLSSIVMYRVRRRQFSDSD</sequence>
<name>A0ABS6S374_9BACT</name>
<feature type="domain" description="EF-hand" evidence="2">
    <location>
        <begin position="21"/>
        <end position="47"/>
    </location>
</feature>
<accession>A0ABS6S374</accession>
<protein>
    <submittedName>
        <fullName evidence="3">M6 family metalloprotease domain-containing protein</fullName>
    </submittedName>
</protein>
<dbReference type="InterPro" id="IPR002048">
    <property type="entry name" value="EF_hand_dom"/>
</dbReference>
<dbReference type="RefSeq" id="WP_218253913.1">
    <property type="nucleotide sequence ID" value="NZ_JABXWD010000524.1"/>
</dbReference>
<dbReference type="Proteomes" id="UP001196980">
    <property type="component" value="Unassembled WGS sequence"/>
</dbReference>
<dbReference type="InterPro" id="IPR008757">
    <property type="entry name" value="Peptidase_M6-like_domain"/>
</dbReference>
<keyword evidence="4" id="KW-1185">Reference proteome</keyword>
<dbReference type="PANTHER" id="PTHR41775">
    <property type="entry name" value="SECRETED PROTEIN-RELATED"/>
    <property type="match status" value="1"/>
</dbReference>
<evidence type="ECO:0000256" key="1">
    <source>
        <dbReference type="SAM" id="Phobius"/>
    </source>
</evidence>
<feature type="transmembrane region" description="Helical" evidence="1">
    <location>
        <begin position="332"/>
        <end position="349"/>
    </location>
</feature>
<keyword evidence="1" id="KW-0812">Transmembrane</keyword>
<dbReference type="InterPro" id="IPR018247">
    <property type="entry name" value="EF_Hand_1_Ca_BS"/>
</dbReference>
<keyword evidence="3" id="KW-0645">Protease</keyword>
<feature type="non-terminal residue" evidence="3">
    <location>
        <position position="1"/>
    </location>
</feature>
<gene>
    <name evidence="3" type="ORF">HWQ67_17125</name>
</gene>
<keyword evidence="1" id="KW-0472">Membrane</keyword>
<organism evidence="3 4">
    <name type="scientific">Candidatus Magnetobacterium casense</name>
    <dbReference type="NCBI Taxonomy" id="1455061"/>
    <lineage>
        <taxon>Bacteria</taxon>
        <taxon>Pseudomonadati</taxon>
        <taxon>Nitrospirota</taxon>
        <taxon>Thermodesulfovibrionia</taxon>
        <taxon>Thermodesulfovibrionales</taxon>
        <taxon>Candidatus Magnetobacteriaceae</taxon>
        <taxon>Candidatus Magnetobacterium</taxon>
    </lineage>
</organism>
<evidence type="ECO:0000259" key="2">
    <source>
        <dbReference type="PROSITE" id="PS50222"/>
    </source>
</evidence>
<dbReference type="GO" id="GO:0008237">
    <property type="term" value="F:metallopeptidase activity"/>
    <property type="evidence" value="ECO:0007669"/>
    <property type="project" value="UniProtKB-KW"/>
</dbReference>
<evidence type="ECO:0000313" key="4">
    <source>
        <dbReference type="Proteomes" id="UP001196980"/>
    </source>
</evidence>
<evidence type="ECO:0000313" key="3">
    <source>
        <dbReference type="EMBL" id="MBV6343302.1"/>
    </source>
</evidence>
<dbReference type="PROSITE" id="PS00018">
    <property type="entry name" value="EF_HAND_1"/>
    <property type="match status" value="1"/>
</dbReference>
<dbReference type="PROSITE" id="PS50222">
    <property type="entry name" value="EF_HAND_2"/>
    <property type="match status" value="1"/>
</dbReference>
<reference evidence="3 4" key="1">
    <citation type="journal article" date="2020" name="J Geophys Res Biogeosci">
        <title>Magnetotaxis as an Adaptation to Enable Bacterial Shuttling of Microbial Sulfur and Sulfur Cycling Across Aquatic Oxic#Anoxic Interfaces.</title>
        <authorList>
            <person name="Li J."/>
            <person name="Liu P."/>
            <person name="Wang J."/>
            <person name="Roberts A.P."/>
            <person name="Pan Y."/>
        </authorList>
    </citation>
    <scope>NUCLEOTIDE SEQUENCE [LARGE SCALE GENOMIC DNA]</scope>
    <source>
        <strain evidence="3 4">MYR-1_YQ</strain>
    </source>
</reference>
<proteinExistence type="predicted"/>
<dbReference type="EMBL" id="JABXWD010000524">
    <property type="protein sequence ID" value="MBV6343302.1"/>
    <property type="molecule type" value="Genomic_DNA"/>
</dbReference>